<sequence length="342" mass="39179">VTCSLGAGPGTLIALKGLGMQPKMLEMRNLDNRKVVLKYIAGRVLLNGRQQNPGEVQLCHSDRLIVGHAFCFRLVVPIDDSNRQEDVPLETALEEVEMPDDPAYQQCLMYVKHLQSRIGDIRAMTFQRSFKKVCRLVNEANELAEALCPKERLLFGAEILTDFFGTDDENVESIVRVRKLQKGKARWRDVVKSKVFAKSDRPSLMDTFVTVSMHNINARDQTILLLNAEEFNQRLQHFRDIYKTVFTDHHSLEDLPLAERECWGRLPPWMAAELDQELEQEVQLEQEIAIRKQLSKGHEKSENETLLEEQLACMQQLLDAKDRRIQSLELAAEAQALAPRMT</sequence>
<protein>
    <submittedName>
        <fullName evidence="1">Uncharacterized protein</fullName>
    </submittedName>
</protein>
<gene>
    <name evidence="1" type="ORF">SNEC2469_LOCUS12497</name>
</gene>
<accession>A0A812RPG8</accession>
<dbReference type="OrthoDB" id="3176171at2759"/>
<feature type="non-terminal residue" evidence="1">
    <location>
        <position position="342"/>
    </location>
</feature>
<name>A0A812RPG8_9DINO</name>
<keyword evidence="2" id="KW-1185">Reference proteome</keyword>
<dbReference type="Gene3D" id="2.60.200.20">
    <property type="match status" value="1"/>
</dbReference>
<comment type="caution">
    <text evidence="1">The sequence shown here is derived from an EMBL/GenBank/DDBJ whole genome shotgun (WGS) entry which is preliminary data.</text>
</comment>
<organism evidence="1 2">
    <name type="scientific">Symbiodinium necroappetens</name>
    <dbReference type="NCBI Taxonomy" id="1628268"/>
    <lineage>
        <taxon>Eukaryota</taxon>
        <taxon>Sar</taxon>
        <taxon>Alveolata</taxon>
        <taxon>Dinophyceae</taxon>
        <taxon>Suessiales</taxon>
        <taxon>Symbiodiniaceae</taxon>
        <taxon>Symbiodinium</taxon>
    </lineage>
</organism>
<evidence type="ECO:0000313" key="2">
    <source>
        <dbReference type="Proteomes" id="UP000601435"/>
    </source>
</evidence>
<reference evidence="1" key="1">
    <citation type="submission" date="2021-02" db="EMBL/GenBank/DDBJ databases">
        <authorList>
            <person name="Dougan E. K."/>
            <person name="Rhodes N."/>
            <person name="Thang M."/>
            <person name="Chan C."/>
        </authorList>
    </citation>
    <scope>NUCLEOTIDE SEQUENCE</scope>
</reference>
<feature type="non-terminal residue" evidence="1">
    <location>
        <position position="1"/>
    </location>
</feature>
<dbReference type="AlphaFoldDB" id="A0A812RPG8"/>
<dbReference type="Proteomes" id="UP000601435">
    <property type="component" value="Unassembled WGS sequence"/>
</dbReference>
<proteinExistence type="predicted"/>
<evidence type="ECO:0000313" key="1">
    <source>
        <dbReference type="EMBL" id="CAE7451015.1"/>
    </source>
</evidence>
<dbReference type="EMBL" id="CAJNJA010019824">
    <property type="protein sequence ID" value="CAE7451015.1"/>
    <property type="molecule type" value="Genomic_DNA"/>
</dbReference>